<dbReference type="GO" id="GO:0008168">
    <property type="term" value="F:methyltransferase activity"/>
    <property type="evidence" value="ECO:0007669"/>
    <property type="project" value="UniProtKB-KW"/>
</dbReference>
<gene>
    <name evidence="1" type="ORF">V6575_07805</name>
</gene>
<dbReference type="GO" id="GO:0032259">
    <property type="term" value="P:methylation"/>
    <property type="evidence" value="ECO:0007669"/>
    <property type="project" value="UniProtKB-KW"/>
</dbReference>
<keyword evidence="1" id="KW-0489">Methyltransferase</keyword>
<organism evidence="1 2">
    <name type="scientific">Roseibium algae</name>
    <dbReference type="NCBI Taxonomy" id="3123038"/>
    <lineage>
        <taxon>Bacteria</taxon>
        <taxon>Pseudomonadati</taxon>
        <taxon>Pseudomonadota</taxon>
        <taxon>Alphaproteobacteria</taxon>
        <taxon>Hyphomicrobiales</taxon>
        <taxon>Stappiaceae</taxon>
        <taxon>Roseibium</taxon>
    </lineage>
</organism>
<dbReference type="InterPro" id="IPR025690">
    <property type="entry name" value="Methyltransf_put"/>
</dbReference>
<dbReference type="Pfam" id="PF12692">
    <property type="entry name" value="Methyltransf_17"/>
    <property type="match status" value="1"/>
</dbReference>
<accession>A0ABU8TIK4</accession>
<name>A0ABU8TIK4_9HYPH</name>
<sequence>MSRLDSFIRRLTAQKILLEDVAEKVKSVDGPVLELGLGNGRTYDHIREILSDREIFVFDRDLACHPSCIPDGDHMIFGEIRDTLAFCGPRIGGQAAFIHCDLGSGDPTMDLATSSWLSPLIDLHTKPGGYVLSGLALELADFQTLEKPEGIRPGRYHLYKKNG</sequence>
<dbReference type="EMBL" id="JBAKIA010000004">
    <property type="protein sequence ID" value="MEJ8473989.1"/>
    <property type="molecule type" value="Genomic_DNA"/>
</dbReference>
<dbReference type="Gene3D" id="3.40.50.150">
    <property type="entry name" value="Vaccinia Virus protein VP39"/>
    <property type="match status" value="1"/>
</dbReference>
<comment type="caution">
    <text evidence="1">The sequence shown here is derived from an EMBL/GenBank/DDBJ whole genome shotgun (WGS) entry which is preliminary data.</text>
</comment>
<dbReference type="InterPro" id="IPR029063">
    <property type="entry name" value="SAM-dependent_MTases_sf"/>
</dbReference>
<proteinExistence type="predicted"/>
<dbReference type="Proteomes" id="UP001385499">
    <property type="component" value="Unassembled WGS sequence"/>
</dbReference>
<evidence type="ECO:0000313" key="1">
    <source>
        <dbReference type="EMBL" id="MEJ8473989.1"/>
    </source>
</evidence>
<keyword evidence="1" id="KW-0808">Transferase</keyword>
<dbReference type="RefSeq" id="WP_340273692.1">
    <property type="nucleotide sequence ID" value="NZ_JBAKIA010000004.1"/>
</dbReference>
<evidence type="ECO:0000313" key="2">
    <source>
        <dbReference type="Proteomes" id="UP001385499"/>
    </source>
</evidence>
<reference evidence="1 2" key="1">
    <citation type="submission" date="2024-02" db="EMBL/GenBank/DDBJ databases">
        <title>Roseibium algae sp. nov., isolated from marine alga (Grateloupia sp.), showing potential in myo-inositol conversion.</title>
        <authorList>
            <person name="Wang Y."/>
        </authorList>
    </citation>
    <scope>NUCLEOTIDE SEQUENCE [LARGE SCALE GENOMIC DNA]</scope>
    <source>
        <strain evidence="1 2">H3510</strain>
    </source>
</reference>
<keyword evidence="2" id="KW-1185">Reference proteome</keyword>
<protein>
    <submittedName>
        <fullName evidence="1">Class I SAM-dependent methyltransferase</fullName>
    </submittedName>
</protein>